<dbReference type="EMBL" id="GBXM01051015">
    <property type="protein sequence ID" value="JAH57562.1"/>
    <property type="molecule type" value="Transcribed_RNA"/>
</dbReference>
<dbReference type="AlphaFoldDB" id="A0A0E9TVR2"/>
<evidence type="ECO:0000313" key="1">
    <source>
        <dbReference type="EMBL" id="JAH57562.1"/>
    </source>
</evidence>
<accession>A0A0E9TVR2</accession>
<proteinExistence type="predicted"/>
<protein>
    <submittedName>
        <fullName evidence="1">Uncharacterized protein</fullName>
    </submittedName>
</protein>
<organism evidence="1">
    <name type="scientific">Anguilla anguilla</name>
    <name type="common">European freshwater eel</name>
    <name type="synonym">Muraena anguilla</name>
    <dbReference type="NCBI Taxonomy" id="7936"/>
    <lineage>
        <taxon>Eukaryota</taxon>
        <taxon>Metazoa</taxon>
        <taxon>Chordata</taxon>
        <taxon>Craniata</taxon>
        <taxon>Vertebrata</taxon>
        <taxon>Euteleostomi</taxon>
        <taxon>Actinopterygii</taxon>
        <taxon>Neopterygii</taxon>
        <taxon>Teleostei</taxon>
        <taxon>Anguilliformes</taxon>
        <taxon>Anguillidae</taxon>
        <taxon>Anguilla</taxon>
    </lineage>
</organism>
<sequence length="31" mass="3762">MKIDRFHSLEFGPRGEVNKIIIRLSFRFKLL</sequence>
<reference evidence="1" key="1">
    <citation type="submission" date="2014-11" db="EMBL/GenBank/DDBJ databases">
        <authorList>
            <person name="Amaro Gonzalez C."/>
        </authorList>
    </citation>
    <scope>NUCLEOTIDE SEQUENCE</scope>
</reference>
<reference evidence="1" key="2">
    <citation type="journal article" date="2015" name="Fish Shellfish Immunol.">
        <title>Early steps in the European eel (Anguilla anguilla)-Vibrio vulnificus interaction in the gills: Role of the RtxA13 toxin.</title>
        <authorList>
            <person name="Callol A."/>
            <person name="Pajuelo D."/>
            <person name="Ebbesson L."/>
            <person name="Teles M."/>
            <person name="MacKenzie S."/>
            <person name="Amaro C."/>
        </authorList>
    </citation>
    <scope>NUCLEOTIDE SEQUENCE</scope>
</reference>
<name>A0A0E9TVR2_ANGAN</name>